<evidence type="ECO:0000313" key="6">
    <source>
        <dbReference type="Proteomes" id="UP000277580"/>
    </source>
</evidence>
<accession>A0A3N4KAI2</accession>
<gene>
    <name evidence="5" type="ORF">P167DRAFT_495765</name>
</gene>
<dbReference type="SUPFAM" id="SSF51430">
    <property type="entry name" value="NAD(P)-linked oxidoreductase"/>
    <property type="match status" value="1"/>
</dbReference>
<dbReference type="OrthoDB" id="1720422at2759"/>
<evidence type="ECO:0000256" key="1">
    <source>
        <dbReference type="ARBA" id="ARBA00006515"/>
    </source>
</evidence>
<reference evidence="5 6" key="1">
    <citation type="journal article" date="2018" name="Nat. Ecol. Evol.">
        <title>Pezizomycetes genomes reveal the molecular basis of ectomycorrhizal truffle lifestyle.</title>
        <authorList>
            <person name="Murat C."/>
            <person name="Payen T."/>
            <person name="Noel B."/>
            <person name="Kuo A."/>
            <person name="Morin E."/>
            <person name="Chen J."/>
            <person name="Kohler A."/>
            <person name="Krizsan K."/>
            <person name="Balestrini R."/>
            <person name="Da Silva C."/>
            <person name="Montanini B."/>
            <person name="Hainaut M."/>
            <person name="Levati E."/>
            <person name="Barry K.W."/>
            <person name="Belfiori B."/>
            <person name="Cichocki N."/>
            <person name="Clum A."/>
            <person name="Dockter R.B."/>
            <person name="Fauchery L."/>
            <person name="Guy J."/>
            <person name="Iotti M."/>
            <person name="Le Tacon F."/>
            <person name="Lindquist E.A."/>
            <person name="Lipzen A."/>
            <person name="Malagnac F."/>
            <person name="Mello A."/>
            <person name="Molinier V."/>
            <person name="Miyauchi S."/>
            <person name="Poulain J."/>
            <person name="Riccioni C."/>
            <person name="Rubini A."/>
            <person name="Sitrit Y."/>
            <person name="Splivallo R."/>
            <person name="Traeger S."/>
            <person name="Wang M."/>
            <person name="Zifcakova L."/>
            <person name="Wipf D."/>
            <person name="Zambonelli A."/>
            <person name="Paolocci F."/>
            <person name="Nowrousian M."/>
            <person name="Ottonello S."/>
            <person name="Baldrian P."/>
            <person name="Spatafora J.W."/>
            <person name="Henrissat B."/>
            <person name="Nagy L.G."/>
            <person name="Aury J.M."/>
            <person name="Wincker P."/>
            <person name="Grigoriev I.V."/>
            <person name="Bonfante P."/>
            <person name="Martin F.M."/>
        </authorList>
    </citation>
    <scope>NUCLEOTIDE SEQUENCE [LARGE SCALE GENOMIC DNA]</scope>
    <source>
        <strain evidence="5 6">CCBAS932</strain>
    </source>
</reference>
<dbReference type="Gene3D" id="3.20.20.100">
    <property type="entry name" value="NADP-dependent oxidoreductase domain"/>
    <property type="match status" value="1"/>
</dbReference>
<evidence type="ECO:0000313" key="5">
    <source>
        <dbReference type="EMBL" id="RPB07473.1"/>
    </source>
</evidence>
<dbReference type="STRING" id="1392247.A0A3N4KAI2"/>
<dbReference type="GO" id="GO:0016491">
    <property type="term" value="F:oxidoreductase activity"/>
    <property type="evidence" value="ECO:0007669"/>
    <property type="project" value="UniProtKB-KW"/>
</dbReference>
<proteinExistence type="inferred from homology"/>
<dbReference type="InParanoid" id="A0A3N4KAI2"/>
<keyword evidence="6" id="KW-1185">Reference proteome</keyword>
<keyword evidence="2" id="KW-0521">NADP</keyword>
<protein>
    <submittedName>
        <fullName evidence="5">Aldo/keto reductase</fullName>
    </submittedName>
</protein>
<evidence type="ECO:0000259" key="4">
    <source>
        <dbReference type="Pfam" id="PF00248"/>
    </source>
</evidence>
<dbReference type="Proteomes" id="UP000277580">
    <property type="component" value="Unassembled WGS sequence"/>
</dbReference>
<dbReference type="Pfam" id="PF00248">
    <property type="entry name" value="Aldo_ket_red"/>
    <property type="match status" value="1"/>
</dbReference>
<dbReference type="PANTHER" id="PTHR43150:SF6">
    <property type="entry name" value="VIC POTASSIUM ION CHANNEL, BETA SUBUNIT (EUROFUNG)"/>
    <property type="match status" value="1"/>
</dbReference>
<dbReference type="PRINTS" id="PR01577">
    <property type="entry name" value="KCNABCHANNEL"/>
</dbReference>
<name>A0A3N4KAI2_9PEZI</name>
<dbReference type="InterPro" id="IPR036812">
    <property type="entry name" value="NAD(P)_OxRdtase_dom_sf"/>
</dbReference>
<organism evidence="5 6">
    <name type="scientific">Morchella conica CCBAS932</name>
    <dbReference type="NCBI Taxonomy" id="1392247"/>
    <lineage>
        <taxon>Eukaryota</taxon>
        <taxon>Fungi</taxon>
        <taxon>Dikarya</taxon>
        <taxon>Ascomycota</taxon>
        <taxon>Pezizomycotina</taxon>
        <taxon>Pezizomycetes</taxon>
        <taxon>Pezizales</taxon>
        <taxon>Morchellaceae</taxon>
        <taxon>Morchella</taxon>
    </lineage>
</organism>
<dbReference type="InterPro" id="IPR023210">
    <property type="entry name" value="NADP_OxRdtase_dom"/>
</dbReference>
<feature type="domain" description="NADP-dependent oxidoreductase" evidence="4">
    <location>
        <begin position="16"/>
        <end position="331"/>
    </location>
</feature>
<sequence length="343" mass="38608">MEYRHLGRTGLKVSVISLGGWVTYGGHVGNELAEQCMKAAYDAGINFFDTAEAYARGDSERVMGEVIKKFQWPRCDLVISTKINWGSHNASSTEKAQNCVGLSRKHVVEGLKASLERLQLEYVDVVYAHRPDRDTPMEEVVRGFNHVIERGWAFYWGTSEWTSEEIADAWRIADKLNMIGPVVEQPQYNLLTRDKVEKQFAPLYEKHGLGITCFSPLKIGVLTGKYNEFKIPEGSRLATATDPFTTSVRAKFDSDEEMKKNIQAARDLKPIADELGITQGQLALAWVIKNPRLSSAIIGASKPEQITENVEALKHLDKLTPEVMERIEAVVKNKPVLEPRRFT</sequence>
<comment type="similarity">
    <text evidence="1">Belongs to the shaker potassium channel beta subunit family.</text>
</comment>
<dbReference type="EMBL" id="ML119182">
    <property type="protein sequence ID" value="RPB07473.1"/>
    <property type="molecule type" value="Genomic_DNA"/>
</dbReference>
<evidence type="ECO:0000256" key="2">
    <source>
        <dbReference type="ARBA" id="ARBA00022857"/>
    </source>
</evidence>
<dbReference type="InterPro" id="IPR005399">
    <property type="entry name" value="K_chnl_volt-dep_bsu_KCNAB-rel"/>
</dbReference>
<dbReference type="PANTHER" id="PTHR43150">
    <property type="entry name" value="HYPERKINETIC, ISOFORM M"/>
    <property type="match status" value="1"/>
</dbReference>
<keyword evidence="3" id="KW-0560">Oxidoreductase</keyword>
<dbReference type="AlphaFoldDB" id="A0A3N4KAI2"/>
<evidence type="ECO:0000256" key="3">
    <source>
        <dbReference type="ARBA" id="ARBA00023002"/>
    </source>
</evidence>